<name>A0AAF0V5I8_SOLVR</name>
<feature type="region of interest" description="Disordered" evidence="1">
    <location>
        <begin position="16"/>
        <end position="56"/>
    </location>
</feature>
<accession>A0AAF0V5I8</accession>
<evidence type="ECO:0000313" key="2">
    <source>
        <dbReference type="EMBL" id="WMV58347.1"/>
    </source>
</evidence>
<dbReference type="Proteomes" id="UP001234989">
    <property type="component" value="Chromosome 12"/>
</dbReference>
<protein>
    <submittedName>
        <fullName evidence="2">Uncharacterized protein</fullName>
    </submittedName>
</protein>
<evidence type="ECO:0000256" key="1">
    <source>
        <dbReference type="SAM" id="MobiDB-lite"/>
    </source>
</evidence>
<gene>
    <name evidence="2" type="ORF">MTR67_051732</name>
</gene>
<keyword evidence="3" id="KW-1185">Reference proteome</keyword>
<reference evidence="2" key="1">
    <citation type="submission" date="2023-08" db="EMBL/GenBank/DDBJ databases">
        <title>A de novo genome assembly of Solanum verrucosum Schlechtendal, a Mexican diploid species geographically isolated from the other diploid A-genome species in potato relatives.</title>
        <authorList>
            <person name="Hosaka K."/>
        </authorList>
    </citation>
    <scope>NUCLEOTIDE SEQUENCE</scope>
    <source>
        <tissue evidence="2">Young leaves</tissue>
    </source>
</reference>
<dbReference type="EMBL" id="CP133623">
    <property type="protein sequence ID" value="WMV58347.1"/>
    <property type="molecule type" value="Genomic_DNA"/>
</dbReference>
<dbReference type="AlphaFoldDB" id="A0AAF0V5I8"/>
<proteinExistence type="predicted"/>
<organism evidence="2 3">
    <name type="scientific">Solanum verrucosum</name>
    <dbReference type="NCBI Taxonomy" id="315347"/>
    <lineage>
        <taxon>Eukaryota</taxon>
        <taxon>Viridiplantae</taxon>
        <taxon>Streptophyta</taxon>
        <taxon>Embryophyta</taxon>
        <taxon>Tracheophyta</taxon>
        <taxon>Spermatophyta</taxon>
        <taxon>Magnoliopsida</taxon>
        <taxon>eudicotyledons</taxon>
        <taxon>Gunneridae</taxon>
        <taxon>Pentapetalae</taxon>
        <taxon>asterids</taxon>
        <taxon>lamiids</taxon>
        <taxon>Solanales</taxon>
        <taxon>Solanaceae</taxon>
        <taxon>Solanoideae</taxon>
        <taxon>Solaneae</taxon>
        <taxon>Solanum</taxon>
    </lineage>
</organism>
<sequence>MTLLCTKVDSLDKEIQKMKSQQHDGKYAELSRSEDLKTPELESDDGKHRKIQTYYR</sequence>
<feature type="compositionally biased region" description="Basic and acidic residues" evidence="1">
    <location>
        <begin position="16"/>
        <end position="47"/>
    </location>
</feature>
<evidence type="ECO:0000313" key="3">
    <source>
        <dbReference type="Proteomes" id="UP001234989"/>
    </source>
</evidence>